<evidence type="ECO:0008006" key="2">
    <source>
        <dbReference type="Google" id="ProtNLM"/>
    </source>
</evidence>
<dbReference type="SUPFAM" id="SSF51717">
    <property type="entry name" value="Dihydropteroate synthetase-like"/>
    <property type="match status" value="1"/>
</dbReference>
<reference evidence="1" key="1">
    <citation type="journal article" date="2012" name="PLoS ONE">
        <title>Gene sets for utilization of primary and secondary nutrition supplies in the distal gut of endangered iberian lynx.</title>
        <authorList>
            <person name="Alcaide M."/>
            <person name="Messina E."/>
            <person name="Richter M."/>
            <person name="Bargiela R."/>
            <person name="Peplies J."/>
            <person name="Huws S.A."/>
            <person name="Newbold C.J."/>
            <person name="Golyshin P.N."/>
            <person name="Simon M.A."/>
            <person name="Lopez G."/>
            <person name="Yakimov M.M."/>
            <person name="Ferrer M."/>
        </authorList>
    </citation>
    <scope>NUCLEOTIDE SEQUENCE</scope>
</reference>
<dbReference type="EMBL" id="AMCI01009229">
    <property type="protein sequence ID" value="EJW89835.1"/>
    <property type="molecule type" value="Genomic_DNA"/>
</dbReference>
<proteinExistence type="predicted"/>
<gene>
    <name evidence="1" type="ORF">EVA_22057</name>
</gene>
<protein>
    <recommendedName>
        <fullName evidence="2">Dihydropteroate synthase</fullName>
    </recommendedName>
</protein>
<name>J9BQH5_9ZZZZ</name>
<comment type="caution">
    <text evidence="1">The sequence shown here is derived from an EMBL/GenBank/DDBJ whole genome shotgun (WGS) entry which is preliminary data.</text>
</comment>
<organism evidence="1">
    <name type="scientific">gut metagenome</name>
    <dbReference type="NCBI Taxonomy" id="749906"/>
    <lineage>
        <taxon>unclassified sequences</taxon>
        <taxon>metagenomes</taxon>
        <taxon>organismal metagenomes</taxon>
    </lineage>
</organism>
<dbReference type="AlphaFoldDB" id="J9BQH5"/>
<accession>J9BQH5</accession>
<evidence type="ECO:0000313" key="1">
    <source>
        <dbReference type="EMBL" id="EJW89835.1"/>
    </source>
</evidence>
<dbReference type="Gene3D" id="3.20.20.20">
    <property type="entry name" value="Dihydropteroate synthase-like"/>
    <property type="match status" value="1"/>
</dbReference>
<dbReference type="InterPro" id="IPR011005">
    <property type="entry name" value="Dihydropteroate_synth-like_sf"/>
</dbReference>
<sequence>MIETLKAVQMVKQRLGVKTVLGISNISFGLPCREYLNTSFL</sequence>
<feature type="non-terminal residue" evidence="1">
    <location>
        <position position="41"/>
    </location>
</feature>